<keyword evidence="5" id="KW-1185">Reference proteome</keyword>
<dbReference type="PANTHER" id="PTHR12358:SF26">
    <property type="entry name" value="CERAMIDE KINASE-LIKE PROTEIN"/>
    <property type="match status" value="1"/>
</dbReference>
<dbReference type="AlphaFoldDB" id="A0A814XHY2"/>
<dbReference type="EMBL" id="CAJNOJ010000159">
    <property type="protein sequence ID" value="CAF1218165.1"/>
    <property type="molecule type" value="Genomic_DNA"/>
</dbReference>
<name>A0A814XHY2_ADIRI</name>
<feature type="compositionally biased region" description="Basic and acidic residues" evidence="1">
    <location>
        <begin position="45"/>
        <end position="59"/>
    </location>
</feature>
<dbReference type="InterPro" id="IPR050187">
    <property type="entry name" value="Lipid_Phosphate_FormReg"/>
</dbReference>
<feature type="region of interest" description="Disordered" evidence="1">
    <location>
        <begin position="591"/>
        <end position="803"/>
    </location>
</feature>
<dbReference type="SUPFAM" id="SSF111331">
    <property type="entry name" value="NAD kinase/diacylglycerol kinase-like"/>
    <property type="match status" value="1"/>
</dbReference>
<accession>A0A814XHY2</accession>
<dbReference type="InterPro" id="IPR045363">
    <property type="entry name" value="CERK_C"/>
</dbReference>
<protein>
    <recommendedName>
        <fullName evidence="2">DAGKc domain-containing protein</fullName>
    </recommendedName>
</protein>
<dbReference type="Pfam" id="PF00781">
    <property type="entry name" value="DAGK_cat"/>
    <property type="match status" value="1"/>
</dbReference>
<dbReference type="EMBL" id="CAJNOR010001386">
    <property type="protein sequence ID" value="CAF1134005.1"/>
    <property type="molecule type" value="Genomic_DNA"/>
</dbReference>
<reference evidence="4" key="1">
    <citation type="submission" date="2021-02" db="EMBL/GenBank/DDBJ databases">
        <authorList>
            <person name="Nowell W R."/>
        </authorList>
    </citation>
    <scope>NUCLEOTIDE SEQUENCE</scope>
</reference>
<feature type="region of interest" description="Disordered" evidence="1">
    <location>
        <begin position="1"/>
        <end position="59"/>
    </location>
</feature>
<dbReference type="InterPro" id="IPR017438">
    <property type="entry name" value="ATP-NAD_kinase_N"/>
</dbReference>
<evidence type="ECO:0000256" key="1">
    <source>
        <dbReference type="SAM" id="MobiDB-lite"/>
    </source>
</evidence>
<dbReference type="Proteomes" id="UP000663852">
    <property type="component" value="Unassembled WGS sequence"/>
</dbReference>
<dbReference type="Gene3D" id="2.60.200.40">
    <property type="match status" value="1"/>
</dbReference>
<dbReference type="Pfam" id="PF19280">
    <property type="entry name" value="CERK_C"/>
    <property type="match status" value="1"/>
</dbReference>
<dbReference type="InterPro" id="IPR001206">
    <property type="entry name" value="Diacylglycerol_kinase_cat_dom"/>
</dbReference>
<dbReference type="InterPro" id="IPR016064">
    <property type="entry name" value="NAD/diacylglycerol_kinase_sf"/>
</dbReference>
<feature type="domain" description="DAGKc" evidence="2">
    <location>
        <begin position="214"/>
        <end position="366"/>
    </location>
</feature>
<dbReference type="Proteomes" id="UP000663828">
    <property type="component" value="Unassembled WGS sequence"/>
</dbReference>
<feature type="compositionally biased region" description="Low complexity" evidence="1">
    <location>
        <begin position="771"/>
        <end position="782"/>
    </location>
</feature>
<sequence length="857" mass="97720">MSTQARRRRAPAAAPPATIKVAFGDDDENQDNERRTNQEFLEENDNLRHHSDQDRNRYDANTDTTYERAFFAIQNKTVEVIFANNVLSWADVTGEPVGNEIHRRPSPDPNNQNSINLNDVFGITPIHSHWNWSMNVNENIAGTMISTSNSISGPMNLSSTPLSQNSVLRGFQLHSYQTLTDNVLQEILIVFQSDDPNLIEQWFHFLSKIIIALTPPKNIFVLCNPYAGPRHSRHVYNTKIKPMLETRRYKITYMEISDQFSADEALQNVEGGFDSIDSLVIIGGDGSVINVINALIVYLAREYRTRLDIRADLPTIPFPICIVPDGTTNIISHTLHGNIDHCTPILHLIYNHTMKIDMSAVFDVDYKFVTANFGAAAGYPANALKYFPRYSLHSPKTIIKKSFAKAASKKYLQPFQMEIRYIAAPQTNSMITRCYRGCPLCTPTVVEKSDDQVKAFDNTHMQEINRRRRSITSNNENNHRISSAGRRSYNLQYDEEKNWKVIENNLLEAAVFTNANLWSFAPQGLSKFGHIADGFLDLVVIDAVNRKEFLRYIKRNGNSKNQYDLSFTNIIKVKEVEIELKFVNDIYNNDIRNTDNPYDSTPSDNSSNEDMSDNENKPNHSQRHKPHPPSEPISDDIRRRRRRGHQQLNQQSHEPIRHNLQASTSVDTSILHFKNRQSQQSESEMDSPQIDQYDSTKTRRRSGIFQSLKLKKNKIPLPRPSSAQREETDDDKQQRKNRKTTGGTLRPARSLLSLFSAGNLPTGKTDKQSTNAANNSSSSNSNRKLSVISRSASVDNPSTSEINDSLRNKNKPCLWNLDFTPYNSPIIRIKCFCRYLTVYGTNIDPDTRVKETTYSCF</sequence>
<gene>
    <name evidence="4" type="ORF">EDS130_LOCUS26265</name>
    <name evidence="3" type="ORF">XAT740_LOCUS20056</name>
</gene>
<evidence type="ECO:0000313" key="3">
    <source>
        <dbReference type="EMBL" id="CAF1134005.1"/>
    </source>
</evidence>
<evidence type="ECO:0000313" key="5">
    <source>
        <dbReference type="Proteomes" id="UP000663828"/>
    </source>
</evidence>
<dbReference type="GO" id="GO:0006672">
    <property type="term" value="P:ceramide metabolic process"/>
    <property type="evidence" value="ECO:0007669"/>
    <property type="project" value="TreeGrafter"/>
</dbReference>
<organism evidence="4 6">
    <name type="scientific">Adineta ricciae</name>
    <name type="common">Rotifer</name>
    <dbReference type="NCBI Taxonomy" id="249248"/>
    <lineage>
        <taxon>Eukaryota</taxon>
        <taxon>Metazoa</taxon>
        <taxon>Spiralia</taxon>
        <taxon>Gnathifera</taxon>
        <taxon>Rotifera</taxon>
        <taxon>Eurotatoria</taxon>
        <taxon>Bdelloidea</taxon>
        <taxon>Adinetida</taxon>
        <taxon>Adinetidae</taxon>
        <taxon>Adineta</taxon>
    </lineage>
</organism>
<feature type="compositionally biased region" description="Polar residues" evidence="1">
    <location>
        <begin position="788"/>
        <end position="803"/>
    </location>
</feature>
<evidence type="ECO:0000313" key="6">
    <source>
        <dbReference type="Proteomes" id="UP000663852"/>
    </source>
</evidence>
<dbReference type="GO" id="GO:0016020">
    <property type="term" value="C:membrane"/>
    <property type="evidence" value="ECO:0007669"/>
    <property type="project" value="GOC"/>
</dbReference>
<evidence type="ECO:0000313" key="4">
    <source>
        <dbReference type="EMBL" id="CAF1218165.1"/>
    </source>
</evidence>
<dbReference type="Gene3D" id="3.40.50.10330">
    <property type="entry name" value="Probable inorganic polyphosphate/atp-NAD kinase, domain 1"/>
    <property type="match status" value="1"/>
</dbReference>
<evidence type="ECO:0000259" key="2">
    <source>
        <dbReference type="PROSITE" id="PS50146"/>
    </source>
</evidence>
<dbReference type="OrthoDB" id="530923at2759"/>
<proteinExistence type="predicted"/>
<feature type="compositionally biased region" description="Polar residues" evidence="1">
    <location>
        <begin position="591"/>
        <end position="602"/>
    </location>
</feature>
<feature type="compositionally biased region" description="Basic residues" evidence="1">
    <location>
        <begin position="1"/>
        <end position="10"/>
    </location>
</feature>
<dbReference type="PROSITE" id="PS50146">
    <property type="entry name" value="DAGK"/>
    <property type="match status" value="1"/>
</dbReference>
<comment type="caution">
    <text evidence="4">The sequence shown here is derived from an EMBL/GenBank/DDBJ whole genome shotgun (WGS) entry which is preliminary data.</text>
</comment>
<dbReference type="GO" id="GO:0001729">
    <property type="term" value="F:ceramide kinase activity"/>
    <property type="evidence" value="ECO:0007669"/>
    <property type="project" value="TreeGrafter"/>
</dbReference>
<dbReference type="PANTHER" id="PTHR12358">
    <property type="entry name" value="SPHINGOSINE KINASE"/>
    <property type="match status" value="1"/>
</dbReference>